<gene>
    <name evidence="1" type="ORF">KPH14_001957</name>
</gene>
<dbReference type="AlphaFoldDB" id="A0AAD9S053"/>
<evidence type="ECO:0000313" key="2">
    <source>
        <dbReference type="Proteomes" id="UP001258017"/>
    </source>
</evidence>
<organism evidence="1 2">
    <name type="scientific">Odynerus spinipes</name>
    <dbReference type="NCBI Taxonomy" id="1348599"/>
    <lineage>
        <taxon>Eukaryota</taxon>
        <taxon>Metazoa</taxon>
        <taxon>Ecdysozoa</taxon>
        <taxon>Arthropoda</taxon>
        <taxon>Hexapoda</taxon>
        <taxon>Insecta</taxon>
        <taxon>Pterygota</taxon>
        <taxon>Neoptera</taxon>
        <taxon>Endopterygota</taxon>
        <taxon>Hymenoptera</taxon>
        <taxon>Apocrita</taxon>
        <taxon>Aculeata</taxon>
        <taxon>Vespoidea</taxon>
        <taxon>Vespidae</taxon>
        <taxon>Eumeninae</taxon>
        <taxon>Odynerus</taxon>
    </lineage>
</organism>
<keyword evidence="2" id="KW-1185">Reference proteome</keyword>
<dbReference type="EMBL" id="JAIFRP010000002">
    <property type="protein sequence ID" value="KAK2589136.1"/>
    <property type="molecule type" value="Genomic_DNA"/>
</dbReference>
<dbReference type="Proteomes" id="UP001258017">
    <property type="component" value="Unassembled WGS sequence"/>
</dbReference>
<name>A0AAD9S053_9HYME</name>
<comment type="caution">
    <text evidence="1">The sequence shown here is derived from an EMBL/GenBank/DDBJ whole genome shotgun (WGS) entry which is preliminary data.</text>
</comment>
<accession>A0AAD9S053</accession>
<reference evidence="1" key="1">
    <citation type="submission" date="2021-08" db="EMBL/GenBank/DDBJ databases">
        <authorList>
            <person name="Misof B."/>
            <person name="Oliver O."/>
            <person name="Podsiadlowski L."/>
            <person name="Donath A."/>
            <person name="Peters R."/>
            <person name="Mayer C."/>
            <person name="Rust J."/>
            <person name="Gunkel S."/>
            <person name="Lesny P."/>
            <person name="Martin S."/>
            <person name="Oeyen J.P."/>
            <person name="Petersen M."/>
            <person name="Panagiotis P."/>
            <person name="Wilbrandt J."/>
            <person name="Tanja T."/>
        </authorList>
    </citation>
    <scope>NUCLEOTIDE SEQUENCE</scope>
    <source>
        <strain evidence="1">GBR_01_08_01A</strain>
        <tissue evidence="1">Thorax + abdomen</tissue>
    </source>
</reference>
<protein>
    <submittedName>
        <fullName evidence="1">Uncharacterized protein</fullName>
    </submittedName>
</protein>
<proteinExistence type="predicted"/>
<reference evidence="1" key="2">
    <citation type="journal article" date="2023" name="Commun. Biol.">
        <title>Intrasexual cuticular hydrocarbon dimorphism in a wasp sheds light on hydrocarbon biosynthesis genes in Hymenoptera.</title>
        <authorList>
            <person name="Moris V.C."/>
            <person name="Podsiadlowski L."/>
            <person name="Martin S."/>
            <person name="Oeyen J.P."/>
            <person name="Donath A."/>
            <person name="Petersen M."/>
            <person name="Wilbrandt J."/>
            <person name="Misof B."/>
            <person name="Liedtke D."/>
            <person name="Thamm M."/>
            <person name="Scheiner R."/>
            <person name="Schmitt T."/>
            <person name="Niehuis O."/>
        </authorList>
    </citation>
    <scope>NUCLEOTIDE SEQUENCE</scope>
    <source>
        <strain evidence="1">GBR_01_08_01A</strain>
    </source>
</reference>
<sequence>MDSYEEECSCTQNENLYSEDESQRPFVNVTKKSNVGIDCIHITRSVAQKLNISEKCCDTITISEKYSAHEYTDDKSSSCDLSTRSSDVYCVCEGSSESMIHLSK</sequence>
<evidence type="ECO:0000313" key="1">
    <source>
        <dbReference type="EMBL" id="KAK2589136.1"/>
    </source>
</evidence>